<name>A0A0P4RGY0_9ACTN</name>
<dbReference type="AlphaFoldDB" id="A0A0P4RGY0"/>
<protein>
    <submittedName>
        <fullName evidence="1">Putative maleate isomerase</fullName>
    </submittedName>
</protein>
<dbReference type="Proteomes" id="UP000048965">
    <property type="component" value="Unassembled WGS sequence"/>
</dbReference>
<dbReference type="GO" id="GO:0016853">
    <property type="term" value="F:isomerase activity"/>
    <property type="evidence" value="ECO:0007669"/>
    <property type="project" value="UniProtKB-KW"/>
</dbReference>
<dbReference type="EMBL" id="BBNO01000016">
    <property type="protein sequence ID" value="GAO13016.1"/>
    <property type="molecule type" value="Genomic_DNA"/>
</dbReference>
<reference evidence="1 2" key="2">
    <citation type="journal article" date="2015" name="Stand. Genomic Sci.">
        <title>Draft genome sequence of marine-derived Streptomyces sp. TP-A0598, a producer of anti-MRSA antibiotic lydicamycins.</title>
        <authorList>
            <person name="Komaki H."/>
            <person name="Ichikawa N."/>
            <person name="Hosoyama A."/>
            <person name="Fujita N."/>
            <person name="Igarashi Y."/>
        </authorList>
    </citation>
    <scope>NUCLEOTIDE SEQUENCE [LARGE SCALE GENOMIC DNA]</scope>
    <source>
        <strain evidence="1 2">NBRC 110027</strain>
    </source>
</reference>
<keyword evidence="1" id="KW-0413">Isomerase</keyword>
<organism evidence="1 2">
    <name type="scientific">Streptomyces lydicamycinicus</name>
    <dbReference type="NCBI Taxonomy" id="1546107"/>
    <lineage>
        <taxon>Bacteria</taxon>
        <taxon>Bacillati</taxon>
        <taxon>Actinomycetota</taxon>
        <taxon>Actinomycetes</taxon>
        <taxon>Kitasatosporales</taxon>
        <taxon>Streptomycetaceae</taxon>
        <taxon>Streptomyces</taxon>
    </lineage>
</organism>
<comment type="caution">
    <text evidence="1">The sequence shown here is derived from an EMBL/GenBank/DDBJ whole genome shotgun (WGS) entry which is preliminary data.</text>
</comment>
<accession>A0A0P4RGY0</accession>
<dbReference type="InterPro" id="IPR026286">
    <property type="entry name" value="MaiA/AMDase"/>
</dbReference>
<evidence type="ECO:0000313" key="1">
    <source>
        <dbReference type="EMBL" id="GAO13016.1"/>
    </source>
</evidence>
<keyword evidence="2" id="KW-1185">Reference proteome</keyword>
<dbReference type="RefSeq" id="WP_245698995.1">
    <property type="nucleotide sequence ID" value="NZ_BBNO01000016.1"/>
</dbReference>
<reference evidence="2" key="1">
    <citation type="submission" date="2014-09" db="EMBL/GenBank/DDBJ databases">
        <title>Whole genome shotgun sequence of Streptomyces sp. NBRC 110027.</title>
        <authorList>
            <person name="Komaki H."/>
            <person name="Ichikawa N."/>
            <person name="Katano-Makiyama Y."/>
            <person name="Hosoyama A."/>
            <person name="Hashimoto M."/>
            <person name="Uohara A."/>
            <person name="Kitahashi Y."/>
            <person name="Ohji S."/>
            <person name="Kimura A."/>
            <person name="Yamazoe A."/>
            <person name="Igarashi Y."/>
            <person name="Fujita N."/>
        </authorList>
    </citation>
    <scope>NUCLEOTIDE SEQUENCE [LARGE SCALE GENOMIC DNA]</scope>
    <source>
        <strain evidence="2">NBRC 110027</strain>
    </source>
</reference>
<gene>
    <name evidence="1" type="ORF">TPA0598_16_00200</name>
</gene>
<proteinExistence type="predicted"/>
<dbReference type="Gene3D" id="3.40.50.12500">
    <property type="match status" value="1"/>
</dbReference>
<sequence>MWCTTRRANCPAWQREITPESLFKWVVEEAVPARPDAVFIAGNGLRAVGVIDALEQEFGLPVLTANQTLLWRTLHCAGVLNPQITGYGRLFGVVPA</sequence>
<dbReference type="InterPro" id="IPR053714">
    <property type="entry name" value="Iso_Racemase_Enz_sf"/>
</dbReference>
<evidence type="ECO:0000313" key="2">
    <source>
        <dbReference type="Proteomes" id="UP000048965"/>
    </source>
</evidence>
<dbReference type="Pfam" id="PF17645">
    <property type="entry name" value="Amdase"/>
    <property type="match status" value="1"/>
</dbReference>